<comment type="caution">
    <text evidence="2">The sequence shown here is derived from an EMBL/GenBank/DDBJ whole genome shotgun (WGS) entry which is preliminary data.</text>
</comment>
<protein>
    <submittedName>
        <fullName evidence="2">Carboxymuconolactone decarboxylase family protein</fullName>
    </submittedName>
</protein>
<dbReference type="InterPro" id="IPR003779">
    <property type="entry name" value="CMD-like"/>
</dbReference>
<feature type="domain" description="Carboxymuconolactone decarboxylase-like" evidence="1">
    <location>
        <begin position="22"/>
        <end position="63"/>
    </location>
</feature>
<dbReference type="GO" id="GO:0051920">
    <property type="term" value="F:peroxiredoxin activity"/>
    <property type="evidence" value="ECO:0007669"/>
    <property type="project" value="InterPro"/>
</dbReference>
<dbReference type="Pfam" id="PF02627">
    <property type="entry name" value="CMD"/>
    <property type="match status" value="1"/>
</dbReference>
<gene>
    <name evidence="2" type="ORF">FVF58_48180</name>
</gene>
<dbReference type="InterPro" id="IPR029032">
    <property type="entry name" value="AhpD-like"/>
</dbReference>
<evidence type="ECO:0000313" key="3">
    <source>
        <dbReference type="Proteomes" id="UP000325273"/>
    </source>
</evidence>
<organism evidence="2 3">
    <name type="scientific">Paraburkholderia panacisoli</name>
    <dbReference type="NCBI Taxonomy" id="2603818"/>
    <lineage>
        <taxon>Bacteria</taxon>
        <taxon>Pseudomonadati</taxon>
        <taxon>Pseudomonadota</taxon>
        <taxon>Betaproteobacteria</taxon>
        <taxon>Burkholderiales</taxon>
        <taxon>Burkholderiaceae</taxon>
        <taxon>Paraburkholderia</taxon>
    </lineage>
</organism>
<accession>A0A5B0G4M7</accession>
<proteinExistence type="predicted"/>
<name>A0A5B0G4M7_9BURK</name>
<evidence type="ECO:0000259" key="1">
    <source>
        <dbReference type="Pfam" id="PF02627"/>
    </source>
</evidence>
<sequence>MALLNTPFSTLKKRLTNASSRFLICATSHINGGLLCVQHHLRRALEAGVPAVKVEHIGAWRRAGVFSVCEQSGAFLGRTSGGRVPTVCSLRCVAELARVRQRYADLGIVYVLEL</sequence>
<dbReference type="AlphaFoldDB" id="A0A5B0G4M7"/>
<evidence type="ECO:0000313" key="2">
    <source>
        <dbReference type="EMBL" id="KAA0997658.1"/>
    </source>
</evidence>
<dbReference type="Gene3D" id="1.20.1290.10">
    <property type="entry name" value="AhpD-like"/>
    <property type="match status" value="1"/>
</dbReference>
<dbReference type="Proteomes" id="UP000325273">
    <property type="component" value="Unassembled WGS sequence"/>
</dbReference>
<dbReference type="RefSeq" id="WP_149676554.1">
    <property type="nucleotide sequence ID" value="NZ_VTUZ01000077.1"/>
</dbReference>
<dbReference type="SUPFAM" id="SSF69118">
    <property type="entry name" value="AhpD-like"/>
    <property type="match status" value="1"/>
</dbReference>
<reference evidence="2 3" key="1">
    <citation type="submission" date="2019-08" db="EMBL/GenBank/DDBJ databases">
        <title>Paraburkholderia sp. DCY113.</title>
        <authorList>
            <person name="Kang J."/>
        </authorList>
    </citation>
    <scope>NUCLEOTIDE SEQUENCE [LARGE SCALE GENOMIC DNA]</scope>
    <source>
        <strain evidence="2 3">DCY113</strain>
    </source>
</reference>
<keyword evidence="3" id="KW-1185">Reference proteome</keyword>
<dbReference type="EMBL" id="VTUZ01000077">
    <property type="protein sequence ID" value="KAA0997658.1"/>
    <property type="molecule type" value="Genomic_DNA"/>
</dbReference>